<dbReference type="CDD" id="cd00371">
    <property type="entry name" value="HMA"/>
    <property type="match status" value="1"/>
</dbReference>
<dbReference type="Gene3D" id="3.30.70.100">
    <property type="match status" value="2"/>
</dbReference>
<dbReference type="Proteomes" id="UP001597526">
    <property type="component" value="Unassembled WGS sequence"/>
</dbReference>
<evidence type="ECO:0000313" key="3">
    <source>
        <dbReference type="EMBL" id="MFD2586236.1"/>
    </source>
</evidence>
<name>A0ABW5MTW6_9FLAO</name>
<evidence type="ECO:0000256" key="1">
    <source>
        <dbReference type="SAM" id="SignalP"/>
    </source>
</evidence>
<dbReference type="SUPFAM" id="SSF55008">
    <property type="entry name" value="HMA, heavy metal-associated domain"/>
    <property type="match status" value="2"/>
</dbReference>
<feature type="chain" id="PRO_5047148545" evidence="1">
    <location>
        <begin position="24"/>
        <end position="213"/>
    </location>
</feature>
<proteinExistence type="predicted"/>
<keyword evidence="4" id="KW-1185">Reference proteome</keyword>
<dbReference type="Pfam" id="PF00403">
    <property type="entry name" value="HMA"/>
    <property type="match status" value="2"/>
</dbReference>
<feature type="signal peptide" evidence="1">
    <location>
        <begin position="1"/>
        <end position="23"/>
    </location>
</feature>
<evidence type="ECO:0000313" key="4">
    <source>
        <dbReference type="Proteomes" id="UP001597526"/>
    </source>
</evidence>
<sequence length="213" mass="23210">MKKQVKNFMLLMFTLCAVSLGNAQEKSTEFEVLGNCNGCKKRIEKAANSIEGVASASWNKDSKIIEVAYDSEKTSLEDISKAINEVGHDTKFGKASDSAYDALPGCCQYDREGPDNSKASKEEAVASFSFMVSGNCGMCKKRIEKAAKGVTGVIEANWDKETKVVNIKVSDESTTRDMVSEAISGVGHDTEFHKAEASIYNDLPGCCQYDRVQ</sequence>
<dbReference type="EMBL" id="JBHULB010000007">
    <property type="protein sequence ID" value="MFD2586236.1"/>
    <property type="molecule type" value="Genomic_DNA"/>
</dbReference>
<dbReference type="RefSeq" id="WP_377765876.1">
    <property type="nucleotide sequence ID" value="NZ_JBHULB010000007.1"/>
</dbReference>
<accession>A0ABW5MTW6</accession>
<keyword evidence="1" id="KW-0732">Signal</keyword>
<reference evidence="4" key="1">
    <citation type="journal article" date="2019" name="Int. J. Syst. Evol. Microbiol.">
        <title>The Global Catalogue of Microorganisms (GCM) 10K type strain sequencing project: providing services to taxonomists for standard genome sequencing and annotation.</title>
        <authorList>
            <consortium name="The Broad Institute Genomics Platform"/>
            <consortium name="The Broad Institute Genome Sequencing Center for Infectious Disease"/>
            <person name="Wu L."/>
            <person name="Ma J."/>
        </authorList>
    </citation>
    <scope>NUCLEOTIDE SEQUENCE [LARGE SCALE GENOMIC DNA]</scope>
    <source>
        <strain evidence="4">KCTC 52368</strain>
    </source>
</reference>
<dbReference type="InterPro" id="IPR036163">
    <property type="entry name" value="HMA_dom_sf"/>
</dbReference>
<gene>
    <name evidence="3" type="ORF">ACFSQJ_04805</name>
</gene>
<protein>
    <submittedName>
        <fullName evidence="3">Heavy-metal-associated domain-containing protein</fullName>
    </submittedName>
</protein>
<dbReference type="PROSITE" id="PS50846">
    <property type="entry name" value="HMA_2"/>
    <property type="match status" value="1"/>
</dbReference>
<evidence type="ECO:0000259" key="2">
    <source>
        <dbReference type="PROSITE" id="PS50846"/>
    </source>
</evidence>
<organism evidence="3 4">
    <name type="scientific">Croceitalea marina</name>
    <dbReference type="NCBI Taxonomy" id="1775166"/>
    <lineage>
        <taxon>Bacteria</taxon>
        <taxon>Pseudomonadati</taxon>
        <taxon>Bacteroidota</taxon>
        <taxon>Flavobacteriia</taxon>
        <taxon>Flavobacteriales</taxon>
        <taxon>Flavobacteriaceae</taxon>
        <taxon>Croceitalea</taxon>
    </lineage>
</organism>
<comment type="caution">
    <text evidence="3">The sequence shown here is derived from an EMBL/GenBank/DDBJ whole genome shotgun (WGS) entry which is preliminary data.</text>
</comment>
<dbReference type="InterPro" id="IPR006121">
    <property type="entry name" value="HMA_dom"/>
</dbReference>
<feature type="domain" description="HMA" evidence="2">
    <location>
        <begin position="25"/>
        <end position="91"/>
    </location>
</feature>